<evidence type="ECO:0000313" key="7">
    <source>
        <dbReference type="Proteomes" id="UP000605144"/>
    </source>
</evidence>
<protein>
    <recommendedName>
        <fullName evidence="4 5">Small ribosomal subunit protein eS19</fullName>
    </recommendedName>
</protein>
<dbReference type="GO" id="GO:0022627">
    <property type="term" value="C:cytosolic small ribosomal subunit"/>
    <property type="evidence" value="ECO:0007669"/>
    <property type="project" value="TreeGrafter"/>
</dbReference>
<keyword evidence="2 5" id="KW-0689">Ribosomal protein</keyword>
<dbReference type="SUPFAM" id="SSF46785">
    <property type="entry name" value="Winged helix' DNA-binding domain"/>
    <property type="match status" value="1"/>
</dbReference>
<dbReference type="SMART" id="SM01413">
    <property type="entry name" value="Ribosomal_S19e"/>
    <property type="match status" value="1"/>
</dbReference>
<dbReference type="HAMAP" id="MF_01474">
    <property type="entry name" value="Ribosomal_eS19"/>
    <property type="match status" value="1"/>
</dbReference>
<proteinExistence type="inferred from homology"/>
<comment type="subunit">
    <text evidence="5">Part of the 30S ribosomal subunit.</text>
</comment>
<dbReference type="Gene3D" id="1.10.10.10">
    <property type="entry name" value="Winged helix-like DNA-binding domain superfamily/Winged helix DNA-binding domain"/>
    <property type="match status" value="1"/>
</dbReference>
<dbReference type="InterPro" id="IPR001266">
    <property type="entry name" value="Ribosomal_eS19"/>
</dbReference>
<dbReference type="AlphaFoldDB" id="A0A832YUP8"/>
<comment type="similarity">
    <text evidence="1 5">Belongs to the eukaryotic ribosomal protein eS19 family.</text>
</comment>
<evidence type="ECO:0000256" key="2">
    <source>
        <dbReference type="ARBA" id="ARBA00022980"/>
    </source>
</evidence>
<organism evidence="6 7">
    <name type="scientific">Methanothermococcus okinawensis</name>
    <dbReference type="NCBI Taxonomy" id="155863"/>
    <lineage>
        <taxon>Archaea</taxon>
        <taxon>Methanobacteriati</taxon>
        <taxon>Methanobacteriota</taxon>
        <taxon>Methanomada group</taxon>
        <taxon>Methanococci</taxon>
        <taxon>Methanococcales</taxon>
        <taxon>Methanococcaceae</taxon>
        <taxon>Methanothermococcus</taxon>
    </lineage>
</organism>
<evidence type="ECO:0000256" key="4">
    <source>
        <dbReference type="ARBA" id="ARBA00035143"/>
    </source>
</evidence>
<dbReference type="InterPro" id="IPR036388">
    <property type="entry name" value="WH-like_DNA-bd_sf"/>
</dbReference>
<comment type="caution">
    <text evidence="6">The sequence shown here is derived from an EMBL/GenBank/DDBJ whole genome shotgun (WGS) entry which is preliminary data.</text>
</comment>
<dbReference type="InterPro" id="IPR036390">
    <property type="entry name" value="WH_DNA-bd_sf"/>
</dbReference>
<name>A0A832YUP8_9EURY</name>
<evidence type="ECO:0000256" key="1">
    <source>
        <dbReference type="ARBA" id="ARBA00010014"/>
    </source>
</evidence>
<reference evidence="6" key="1">
    <citation type="journal article" date="2020" name="ISME J.">
        <title>Gammaproteobacteria mediating utilization of methyl-, sulfur- and petroleum organic compounds in deep ocean hydrothermal plumes.</title>
        <authorList>
            <person name="Zhou Z."/>
            <person name="Liu Y."/>
            <person name="Pan J."/>
            <person name="Cron B.R."/>
            <person name="Toner B.M."/>
            <person name="Anantharaman K."/>
            <person name="Breier J.A."/>
            <person name="Dick G.J."/>
            <person name="Li M."/>
        </authorList>
    </citation>
    <scope>NUCLEOTIDE SEQUENCE</scope>
    <source>
        <strain evidence="6">SZUA-1385</strain>
    </source>
</reference>
<evidence type="ECO:0000256" key="3">
    <source>
        <dbReference type="ARBA" id="ARBA00023274"/>
    </source>
</evidence>
<keyword evidence="3 5" id="KW-0687">Ribonucleoprotein</keyword>
<evidence type="ECO:0000313" key="6">
    <source>
        <dbReference type="EMBL" id="HIP17373.1"/>
    </source>
</evidence>
<sequence>MTTAYDVPPTMLIEKLAKKLKEMNIEKPSWADFVKTGTHKERRPDDEDWWYVRCAAVLRKIYINGPVGVERLRTAYGGRKNRGHKPEKAIKGSGNVIRTALNALEKLDLVKRTKEGRVITPKGQSLLDNTSKEVKDEIINEIPALSKY</sequence>
<accession>A0A832YUP8</accession>
<dbReference type="GO" id="GO:0003723">
    <property type="term" value="F:RNA binding"/>
    <property type="evidence" value="ECO:0007669"/>
    <property type="project" value="TreeGrafter"/>
</dbReference>
<dbReference type="PANTHER" id="PTHR11710:SF0">
    <property type="entry name" value="40S RIBOSOMAL PROTEIN S19"/>
    <property type="match status" value="1"/>
</dbReference>
<dbReference type="FunFam" id="1.10.10.10:FF:000449">
    <property type="entry name" value="30S ribosomal protein S19e"/>
    <property type="match status" value="1"/>
</dbReference>
<evidence type="ECO:0000256" key="5">
    <source>
        <dbReference type="HAMAP-Rule" id="MF_01474"/>
    </source>
</evidence>
<gene>
    <name evidence="5" type="primary">rps19e</name>
    <name evidence="6" type="ORF">EYG76_03610</name>
</gene>
<comment type="function">
    <text evidence="5">May be involved in maturation of the 30S ribosomal subunit.</text>
</comment>
<dbReference type="EMBL" id="DQSV01000072">
    <property type="protein sequence ID" value="HIP17373.1"/>
    <property type="molecule type" value="Genomic_DNA"/>
</dbReference>
<dbReference type="NCBIfam" id="NF006811">
    <property type="entry name" value="PRK09333.1"/>
    <property type="match status" value="1"/>
</dbReference>
<dbReference type="GO" id="GO:0006412">
    <property type="term" value="P:translation"/>
    <property type="evidence" value="ECO:0007669"/>
    <property type="project" value="UniProtKB-UniRule"/>
</dbReference>
<dbReference type="Proteomes" id="UP000605144">
    <property type="component" value="Unassembled WGS sequence"/>
</dbReference>
<dbReference type="GO" id="GO:0003735">
    <property type="term" value="F:structural constituent of ribosome"/>
    <property type="evidence" value="ECO:0007669"/>
    <property type="project" value="InterPro"/>
</dbReference>
<dbReference type="GO" id="GO:0000028">
    <property type="term" value="P:ribosomal small subunit assembly"/>
    <property type="evidence" value="ECO:0007669"/>
    <property type="project" value="TreeGrafter"/>
</dbReference>
<dbReference type="InterPro" id="IPR027548">
    <property type="entry name" value="Ribosomal_eS19_archaeal"/>
</dbReference>
<dbReference type="PANTHER" id="PTHR11710">
    <property type="entry name" value="40S RIBOSOMAL PROTEIN S19"/>
    <property type="match status" value="1"/>
</dbReference>
<dbReference type="Pfam" id="PF01090">
    <property type="entry name" value="Ribosomal_S19e"/>
    <property type="match status" value="1"/>
</dbReference>